<dbReference type="AlphaFoldDB" id="A0A1I5UZS2"/>
<sequence>MTKLKEQKNIVHIVKTVPVFYVSEILIIYRIDYRDLGQE</sequence>
<keyword evidence="2" id="KW-1185">Reference proteome</keyword>
<dbReference type="Proteomes" id="UP000199306">
    <property type="component" value="Unassembled WGS sequence"/>
</dbReference>
<evidence type="ECO:0000313" key="1">
    <source>
        <dbReference type="EMBL" id="SFQ00577.1"/>
    </source>
</evidence>
<organism evidence="1 2">
    <name type="scientific">Pseudarcicella hirudinis</name>
    <dbReference type="NCBI Taxonomy" id="1079859"/>
    <lineage>
        <taxon>Bacteria</taxon>
        <taxon>Pseudomonadati</taxon>
        <taxon>Bacteroidota</taxon>
        <taxon>Cytophagia</taxon>
        <taxon>Cytophagales</taxon>
        <taxon>Flectobacillaceae</taxon>
        <taxon>Pseudarcicella</taxon>
    </lineage>
</organism>
<accession>A0A1I5UZS2</accession>
<reference evidence="1 2" key="1">
    <citation type="submission" date="2016-10" db="EMBL/GenBank/DDBJ databases">
        <authorList>
            <person name="de Groot N.N."/>
        </authorList>
    </citation>
    <scope>NUCLEOTIDE SEQUENCE [LARGE SCALE GENOMIC DNA]</scope>
    <source>
        <strain evidence="2">E92,LMG 26720,CCM 7988</strain>
    </source>
</reference>
<gene>
    <name evidence="1" type="ORF">SAMN04515674_108127</name>
</gene>
<evidence type="ECO:0000313" key="2">
    <source>
        <dbReference type="Proteomes" id="UP000199306"/>
    </source>
</evidence>
<proteinExistence type="predicted"/>
<name>A0A1I5UZS2_9BACT</name>
<dbReference type="EMBL" id="FOXH01000008">
    <property type="protein sequence ID" value="SFQ00577.1"/>
    <property type="molecule type" value="Genomic_DNA"/>
</dbReference>
<protein>
    <submittedName>
        <fullName evidence="1">Uncharacterized protein</fullName>
    </submittedName>
</protein>